<evidence type="ECO:0000313" key="3">
    <source>
        <dbReference type="Proteomes" id="UP000001194"/>
    </source>
</evidence>
<dbReference type="RefSeq" id="XP_001881073.1">
    <property type="nucleotide sequence ID" value="XM_001881038.1"/>
</dbReference>
<dbReference type="Proteomes" id="UP000001194">
    <property type="component" value="Unassembled WGS sequence"/>
</dbReference>
<dbReference type="HOGENOM" id="CLU_2758205_0_0_1"/>
<name>B0DBI7_LACBS</name>
<gene>
    <name evidence="2" type="ORF">LACBIDRAFT_297581</name>
</gene>
<protein>
    <submittedName>
        <fullName evidence="2">Predicted protein</fullName>
    </submittedName>
</protein>
<sequence length="70" mass="7936">MIRDDVDRTVALTTTGRGNHFDIEEVCNIDEDANHDISNVFYAAQLHKPDEGRPPPLRLIPKRKSQTPPL</sequence>
<feature type="region of interest" description="Disordered" evidence="1">
    <location>
        <begin position="46"/>
        <end position="70"/>
    </location>
</feature>
<proteinExistence type="predicted"/>
<dbReference type="OrthoDB" id="3222453at2759"/>
<organism evidence="3">
    <name type="scientific">Laccaria bicolor (strain S238N-H82 / ATCC MYA-4686)</name>
    <name type="common">Bicoloured deceiver</name>
    <name type="synonym">Laccaria laccata var. bicolor</name>
    <dbReference type="NCBI Taxonomy" id="486041"/>
    <lineage>
        <taxon>Eukaryota</taxon>
        <taxon>Fungi</taxon>
        <taxon>Dikarya</taxon>
        <taxon>Basidiomycota</taxon>
        <taxon>Agaricomycotina</taxon>
        <taxon>Agaricomycetes</taxon>
        <taxon>Agaricomycetidae</taxon>
        <taxon>Agaricales</taxon>
        <taxon>Agaricineae</taxon>
        <taxon>Hydnangiaceae</taxon>
        <taxon>Laccaria</taxon>
    </lineage>
</organism>
<accession>B0DBI7</accession>
<dbReference type="EMBL" id="DS547102">
    <property type="protein sequence ID" value="EDR08003.1"/>
    <property type="molecule type" value="Genomic_DNA"/>
</dbReference>
<feature type="compositionally biased region" description="Basic residues" evidence="1">
    <location>
        <begin position="60"/>
        <end position="70"/>
    </location>
</feature>
<keyword evidence="3" id="KW-1185">Reference proteome</keyword>
<dbReference type="KEGG" id="lbc:LACBIDRAFT_297581"/>
<dbReference type="InParanoid" id="B0DBI7"/>
<evidence type="ECO:0000313" key="2">
    <source>
        <dbReference type="EMBL" id="EDR08003.1"/>
    </source>
</evidence>
<dbReference type="AlphaFoldDB" id="B0DBI7"/>
<dbReference type="GeneID" id="6076940"/>
<reference evidence="2 3" key="1">
    <citation type="journal article" date="2008" name="Nature">
        <title>The genome of Laccaria bicolor provides insights into mycorrhizal symbiosis.</title>
        <authorList>
            <person name="Martin F."/>
            <person name="Aerts A."/>
            <person name="Ahren D."/>
            <person name="Brun A."/>
            <person name="Danchin E.G.J."/>
            <person name="Duchaussoy F."/>
            <person name="Gibon J."/>
            <person name="Kohler A."/>
            <person name="Lindquist E."/>
            <person name="Pereda V."/>
            <person name="Salamov A."/>
            <person name="Shapiro H.J."/>
            <person name="Wuyts J."/>
            <person name="Blaudez D."/>
            <person name="Buee M."/>
            <person name="Brokstein P."/>
            <person name="Canbaeck B."/>
            <person name="Cohen D."/>
            <person name="Courty P.E."/>
            <person name="Coutinho P.M."/>
            <person name="Delaruelle C."/>
            <person name="Detter J.C."/>
            <person name="Deveau A."/>
            <person name="DiFazio S."/>
            <person name="Duplessis S."/>
            <person name="Fraissinet-Tachet L."/>
            <person name="Lucic E."/>
            <person name="Frey-Klett P."/>
            <person name="Fourrey C."/>
            <person name="Feussner I."/>
            <person name="Gay G."/>
            <person name="Grimwood J."/>
            <person name="Hoegger P.J."/>
            <person name="Jain P."/>
            <person name="Kilaru S."/>
            <person name="Labbe J."/>
            <person name="Lin Y.C."/>
            <person name="Legue V."/>
            <person name="Le Tacon F."/>
            <person name="Marmeisse R."/>
            <person name="Melayah D."/>
            <person name="Montanini B."/>
            <person name="Muratet M."/>
            <person name="Nehls U."/>
            <person name="Niculita-Hirzel H."/>
            <person name="Oudot-Le Secq M.P."/>
            <person name="Peter M."/>
            <person name="Quesneville H."/>
            <person name="Rajashekar B."/>
            <person name="Reich M."/>
            <person name="Rouhier N."/>
            <person name="Schmutz J."/>
            <person name="Yin T."/>
            <person name="Chalot M."/>
            <person name="Henrissat B."/>
            <person name="Kuees U."/>
            <person name="Lucas S."/>
            <person name="Van de Peer Y."/>
            <person name="Podila G.K."/>
            <person name="Polle A."/>
            <person name="Pukkila P.J."/>
            <person name="Richardson P.M."/>
            <person name="Rouze P."/>
            <person name="Sanders I.R."/>
            <person name="Stajich J.E."/>
            <person name="Tunlid A."/>
            <person name="Tuskan G."/>
            <person name="Grigoriev I.V."/>
        </authorList>
    </citation>
    <scope>NUCLEOTIDE SEQUENCE [LARGE SCALE GENOMIC DNA]</scope>
    <source>
        <strain evidence="3">S238N-H82 / ATCC MYA-4686</strain>
    </source>
</reference>
<evidence type="ECO:0000256" key="1">
    <source>
        <dbReference type="SAM" id="MobiDB-lite"/>
    </source>
</evidence>